<dbReference type="Gene3D" id="2.40.50.40">
    <property type="match status" value="1"/>
</dbReference>
<evidence type="ECO:0000256" key="10">
    <source>
        <dbReference type="RuleBase" id="RU361149"/>
    </source>
</evidence>
<dbReference type="PRINTS" id="PR00437">
    <property type="entry name" value="SMALLCYTKCXC"/>
</dbReference>
<dbReference type="GO" id="GO:0042832">
    <property type="term" value="P:defense response to protozoan"/>
    <property type="evidence" value="ECO:0007669"/>
    <property type="project" value="Ensembl"/>
</dbReference>
<keyword evidence="8 11" id="KW-1015">Disulfide bond</keyword>
<dbReference type="GO" id="GO:0061844">
    <property type="term" value="P:antimicrobial humoral immune response mediated by antimicrobial peptide"/>
    <property type="evidence" value="ECO:0007669"/>
    <property type="project" value="Ensembl"/>
</dbReference>
<dbReference type="FunFam" id="2.40.50.40:FF:000004">
    <property type="entry name" value="C-X-C motif chemokine"/>
    <property type="match status" value="1"/>
</dbReference>
<dbReference type="InterPro" id="IPR036048">
    <property type="entry name" value="Interleukin_8-like_sf"/>
</dbReference>
<dbReference type="AlphaFoldDB" id="M3YCR4"/>
<dbReference type="KEGG" id="mpuf:101675777"/>
<keyword evidence="4 10" id="KW-0202">Cytokine</keyword>
<feature type="signal peptide" evidence="10">
    <location>
        <begin position="1"/>
        <end position="31"/>
    </location>
</feature>
<comment type="similarity">
    <text evidence="2 10">Belongs to the intercrine alpha (chemokine CxC) family.</text>
</comment>
<dbReference type="GeneTree" id="ENSGT00940000163368"/>
<keyword evidence="6" id="KW-0597">Phosphoprotein</keyword>
<keyword evidence="10" id="KW-0732">Signal</keyword>
<evidence type="ECO:0000256" key="5">
    <source>
        <dbReference type="ARBA" id="ARBA00022525"/>
    </source>
</evidence>
<dbReference type="PANTHER" id="PTHR12015">
    <property type="entry name" value="SMALL INDUCIBLE CYTOKINE A"/>
    <property type="match status" value="1"/>
</dbReference>
<feature type="chain" id="PRO_5044524506" description="Multifunctional fusion protein" evidence="10">
    <location>
        <begin position="32"/>
        <end position="108"/>
    </location>
</feature>
<keyword evidence="3 10" id="KW-0145">Chemotaxis</keyword>
<comment type="subunit">
    <text evidence="9 11">Homotetramer. Interacts with TNFAIP6 (via Link domain). Interacts with CCR1. Interacts with CXCR3. Interacts with THBD; this interaction enhances generation of activated protein C.</text>
</comment>
<dbReference type="PRINTS" id="PR00436">
    <property type="entry name" value="INTERLEUKIN8"/>
</dbReference>
<name>M3YCR4_MUSPF</name>
<evidence type="ECO:0000313" key="14">
    <source>
        <dbReference type="Proteomes" id="UP000000715"/>
    </source>
</evidence>
<dbReference type="eggNOG" id="ENOG502TF57">
    <property type="taxonomic scope" value="Eukaryota"/>
</dbReference>
<evidence type="ECO:0000313" key="15">
    <source>
        <dbReference type="RefSeq" id="XP_004766332.1"/>
    </source>
</evidence>
<evidence type="ECO:0000256" key="3">
    <source>
        <dbReference type="ARBA" id="ARBA00022500"/>
    </source>
</evidence>
<keyword evidence="7" id="KW-0358">Heparin-binding</keyword>
<dbReference type="OMA" id="CAVPQLI"/>
<evidence type="ECO:0000256" key="2">
    <source>
        <dbReference type="ARBA" id="ARBA00010665"/>
    </source>
</evidence>
<dbReference type="GeneID" id="101675777"/>
<evidence type="ECO:0000256" key="9">
    <source>
        <dbReference type="ARBA" id="ARBA00046854"/>
    </source>
</evidence>
<dbReference type="EMBL" id="AEYP01065734">
    <property type="status" value="NOT_ANNOTATED_CDS"/>
    <property type="molecule type" value="Genomic_DNA"/>
</dbReference>
<dbReference type="CDD" id="cd00273">
    <property type="entry name" value="Chemokine_CXC"/>
    <property type="match status" value="1"/>
</dbReference>
<reference evidence="15" key="2">
    <citation type="submission" date="2025-04" db="UniProtKB">
        <authorList>
            <consortium name="RefSeq"/>
        </authorList>
    </citation>
    <scope>IDENTIFICATION</scope>
    <source>
        <tissue evidence="15">Brain</tissue>
    </source>
</reference>
<organism evidence="13">
    <name type="scientific">Mustela putorius furo</name>
    <name type="common">European domestic ferret</name>
    <name type="synonym">Mustela furo</name>
    <dbReference type="NCBI Taxonomy" id="9669"/>
    <lineage>
        <taxon>Eukaryota</taxon>
        <taxon>Metazoa</taxon>
        <taxon>Chordata</taxon>
        <taxon>Craniata</taxon>
        <taxon>Vertebrata</taxon>
        <taxon>Euteleostomi</taxon>
        <taxon>Mammalia</taxon>
        <taxon>Eutheria</taxon>
        <taxon>Laurasiatheria</taxon>
        <taxon>Carnivora</taxon>
        <taxon>Caniformia</taxon>
        <taxon>Musteloidea</taxon>
        <taxon>Mustelidae</taxon>
        <taxon>Mustelinae</taxon>
        <taxon>Mustela</taxon>
    </lineage>
</organism>
<keyword evidence="14" id="KW-1185">Reference proteome</keyword>
<accession>M3YCR4</accession>
<evidence type="ECO:0000256" key="8">
    <source>
        <dbReference type="ARBA" id="ARBA00023157"/>
    </source>
</evidence>
<gene>
    <name evidence="15" type="primary">LOC101675777</name>
</gene>
<dbReference type="SUPFAM" id="SSF54117">
    <property type="entry name" value="Interleukin 8-like chemokines"/>
    <property type="match status" value="1"/>
</dbReference>
<feature type="domain" description="Chemokine interleukin-8-like" evidence="12">
    <location>
        <begin position="45"/>
        <end position="105"/>
    </location>
</feature>
<evidence type="ECO:0000256" key="4">
    <source>
        <dbReference type="ARBA" id="ARBA00022514"/>
    </source>
</evidence>
<dbReference type="PROSITE" id="PS00471">
    <property type="entry name" value="SMALL_CYTOKINES_CXC"/>
    <property type="match status" value="1"/>
</dbReference>
<dbReference type="STRING" id="9669.ENSMPUP00000009121"/>
<evidence type="ECO:0000259" key="12">
    <source>
        <dbReference type="SMART" id="SM00199"/>
    </source>
</evidence>
<dbReference type="InterPro" id="IPR033899">
    <property type="entry name" value="CXC_Chemokine_domain"/>
</dbReference>
<evidence type="ECO:0000256" key="11">
    <source>
        <dbReference type="RuleBase" id="RU364007"/>
    </source>
</evidence>
<sequence>MSVGARSRAPSPCLGRGLLLLGLLLPPAVVALPTAPVDLEGGDEDLRCVCLKTTSLVRPKHISSLEVIGVSSYCPTPQMIASLKNGRKICLDPSAPVHKKIIRKLLKS</sequence>
<keyword evidence="5 10" id="KW-0964">Secreted</keyword>
<dbReference type="InterPro" id="IPR039809">
    <property type="entry name" value="Chemokine_b/g/d"/>
</dbReference>
<dbReference type="RefSeq" id="XP_004766332.1">
    <property type="nucleotide sequence ID" value="XM_004766275.3"/>
</dbReference>
<proteinExistence type="inferred from homology"/>
<dbReference type="InterPro" id="IPR018048">
    <property type="entry name" value="Chemokine_CXC_CS"/>
</dbReference>
<dbReference type="InterPro" id="IPR001811">
    <property type="entry name" value="Chemokine_IL8-like_dom"/>
</dbReference>
<evidence type="ECO:0000313" key="13">
    <source>
        <dbReference type="Ensembl" id="ENSMPUP00000009121.1"/>
    </source>
</evidence>
<dbReference type="PANTHER" id="PTHR12015:SF211">
    <property type="entry name" value="PLATELET FACTOR 4"/>
    <property type="match status" value="1"/>
</dbReference>
<dbReference type="Pfam" id="PF00048">
    <property type="entry name" value="IL8"/>
    <property type="match status" value="1"/>
</dbReference>
<reference evidence="13" key="1">
    <citation type="submission" date="2024-06" db="UniProtKB">
        <authorList>
            <consortium name="Ensembl"/>
        </authorList>
    </citation>
    <scope>IDENTIFICATION</scope>
</reference>
<protein>
    <recommendedName>
        <fullName evidence="10 11">Multifunctional fusion protein</fullName>
    </recommendedName>
    <domain>
        <recommendedName>
            <fullName evidence="11">Platelet factor 4</fullName>
            <shortName evidence="11">PF-4</shortName>
        </recommendedName>
        <alternativeName>
            <fullName evidence="11">C-X-C motif chemokine 4</fullName>
        </alternativeName>
    </domain>
    <domain>
        <recommendedName>
            <fullName evidence="10">C-X-C motif chemokine</fullName>
        </recommendedName>
    </domain>
</protein>
<dbReference type="OrthoDB" id="9937393at2759"/>
<dbReference type="GO" id="GO:0042119">
    <property type="term" value="P:neutrophil activation"/>
    <property type="evidence" value="ECO:0007669"/>
    <property type="project" value="UniProtKB-ARBA"/>
</dbReference>
<dbReference type="GO" id="GO:0005615">
    <property type="term" value="C:extracellular space"/>
    <property type="evidence" value="ECO:0007669"/>
    <property type="project" value="UniProtKB-UniRule"/>
</dbReference>
<dbReference type="Proteomes" id="UP000000715">
    <property type="component" value="Unplaced"/>
</dbReference>
<comment type="subcellular location">
    <subcellularLocation>
        <location evidence="1 10">Secreted</location>
    </subcellularLocation>
</comment>
<dbReference type="GO" id="GO:0008009">
    <property type="term" value="F:chemokine activity"/>
    <property type="evidence" value="ECO:0007669"/>
    <property type="project" value="InterPro"/>
</dbReference>
<evidence type="ECO:0000256" key="7">
    <source>
        <dbReference type="ARBA" id="ARBA00022674"/>
    </source>
</evidence>
<dbReference type="HOGENOM" id="CLU_143902_1_2_1"/>
<dbReference type="Ensembl" id="ENSMPUT00000009274.1">
    <property type="protein sequence ID" value="ENSMPUP00000009121.1"/>
    <property type="gene ID" value="ENSMPUG00000009198.1"/>
</dbReference>
<dbReference type="GO" id="GO:0008201">
    <property type="term" value="F:heparin binding"/>
    <property type="evidence" value="ECO:0007669"/>
    <property type="project" value="UniProtKB-KW"/>
</dbReference>
<dbReference type="InterPro" id="IPR001089">
    <property type="entry name" value="Chemokine_CXC"/>
</dbReference>
<dbReference type="SMART" id="SM00199">
    <property type="entry name" value="SCY"/>
    <property type="match status" value="1"/>
</dbReference>
<evidence type="ECO:0000256" key="6">
    <source>
        <dbReference type="ARBA" id="ARBA00022553"/>
    </source>
</evidence>
<evidence type="ECO:0000256" key="1">
    <source>
        <dbReference type="ARBA" id="ARBA00004613"/>
    </source>
</evidence>
<dbReference type="GO" id="GO:0030593">
    <property type="term" value="P:neutrophil chemotaxis"/>
    <property type="evidence" value="ECO:0007669"/>
    <property type="project" value="UniProtKB-ARBA"/>
</dbReference>